<reference evidence="3" key="1">
    <citation type="journal article" date="2020" name="Stud. Mycol.">
        <title>101 Dothideomycetes genomes: a test case for predicting lifestyles and emergence of pathogens.</title>
        <authorList>
            <person name="Haridas S."/>
            <person name="Albert R."/>
            <person name="Binder M."/>
            <person name="Bloem J."/>
            <person name="Labutti K."/>
            <person name="Salamov A."/>
            <person name="Andreopoulos B."/>
            <person name="Baker S."/>
            <person name="Barry K."/>
            <person name="Bills G."/>
            <person name="Bluhm B."/>
            <person name="Cannon C."/>
            <person name="Castanera R."/>
            <person name="Culley D."/>
            <person name="Daum C."/>
            <person name="Ezra D."/>
            <person name="Gonzalez J."/>
            <person name="Henrissat B."/>
            <person name="Kuo A."/>
            <person name="Liang C."/>
            <person name="Lipzen A."/>
            <person name="Lutzoni F."/>
            <person name="Magnuson J."/>
            <person name="Mondo S."/>
            <person name="Nolan M."/>
            <person name="Ohm R."/>
            <person name="Pangilinan J."/>
            <person name="Park H.-J."/>
            <person name="Ramirez L."/>
            <person name="Alfaro M."/>
            <person name="Sun H."/>
            <person name="Tritt A."/>
            <person name="Yoshinaga Y."/>
            <person name="Zwiers L.-H."/>
            <person name="Turgeon B."/>
            <person name="Goodwin S."/>
            <person name="Spatafora J."/>
            <person name="Crous P."/>
            <person name="Grigoriev I."/>
        </authorList>
    </citation>
    <scope>NUCLEOTIDE SEQUENCE</scope>
    <source>
        <strain evidence="3">SCOH1-5</strain>
    </source>
</reference>
<feature type="region of interest" description="Disordered" evidence="1">
    <location>
        <begin position="228"/>
        <end position="286"/>
    </location>
</feature>
<gene>
    <name evidence="3" type="ORF">CERZMDRAFT_39670</name>
</gene>
<keyword evidence="2" id="KW-1133">Transmembrane helix</keyword>
<feature type="compositionally biased region" description="Basic residues" evidence="1">
    <location>
        <begin position="238"/>
        <end position="248"/>
    </location>
</feature>
<dbReference type="InterPro" id="IPR037737">
    <property type="entry name" value="Srf1"/>
</dbReference>
<proteinExistence type="predicted"/>
<dbReference type="PANTHER" id="PTHR36819">
    <property type="entry name" value="REGULATOR OF PHOSPHOLIPASE D SRF1"/>
    <property type="match status" value="1"/>
</dbReference>
<accession>A0A6A6FIN0</accession>
<feature type="region of interest" description="Disordered" evidence="1">
    <location>
        <begin position="345"/>
        <end position="372"/>
    </location>
</feature>
<dbReference type="Proteomes" id="UP000799539">
    <property type="component" value="Unassembled WGS sequence"/>
</dbReference>
<keyword evidence="2" id="KW-0812">Transmembrane</keyword>
<evidence type="ECO:0000313" key="4">
    <source>
        <dbReference type="Proteomes" id="UP000799539"/>
    </source>
</evidence>
<feature type="region of interest" description="Disordered" evidence="1">
    <location>
        <begin position="433"/>
        <end position="460"/>
    </location>
</feature>
<feature type="transmembrane region" description="Helical" evidence="2">
    <location>
        <begin position="188"/>
        <end position="215"/>
    </location>
</feature>
<protein>
    <submittedName>
        <fullName evidence="3">Uncharacterized protein</fullName>
    </submittedName>
</protein>
<dbReference type="AlphaFoldDB" id="A0A6A6FIN0"/>
<feature type="transmembrane region" description="Helical" evidence="2">
    <location>
        <begin position="843"/>
        <end position="861"/>
    </location>
</feature>
<feature type="transmembrane region" description="Helical" evidence="2">
    <location>
        <begin position="139"/>
        <end position="160"/>
    </location>
</feature>
<feature type="transmembrane region" description="Helical" evidence="2">
    <location>
        <begin position="802"/>
        <end position="823"/>
    </location>
</feature>
<evidence type="ECO:0000256" key="1">
    <source>
        <dbReference type="SAM" id="MobiDB-lite"/>
    </source>
</evidence>
<dbReference type="GO" id="GO:0000324">
    <property type="term" value="C:fungal-type vacuole"/>
    <property type="evidence" value="ECO:0007669"/>
    <property type="project" value="TreeGrafter"/>
</dbReference>
<dbReference type="EMBL" id="ML992671">
    <property type="protein sequence ID" value="KAF2213263.1"/>
    <property type="molecule type" value="Genomic_DNA"/>
</dbReference>
<feature type="transmembrane region" description="Helical" evidence="2">
    <location>
        <begin position="882"/>
        <end position="906"/>
    </location>
</feature>
<dbReference type="OrthoDB" id="5404940at2759"/>
<dbReference type="GO" id="GO:0071944">
    <property type="term" value="C:cell periphery"/>
    <property type="evidence" value="ECO:0007669"/>
    <property type="project" value="TreeGrafter"/>
</dbReference>
<feature type="transmembrane region" description="Helical" evidence="2">
    <location>
        <begin position="943"/>
        <end position="967"/>
    </location>
</feature>
<evidence type="ECO:0000256" key="2">
    <source>
        <dbReference type="SAM" id="Phobius"/>
    </source>
</evidence>
<name>A0A6A6FIN0_9PEZI</name>
<keyword evidence="2" id="KW-0472">Membrane</keyword>
<evidence type="ECO:0000313" key="3">
    <source>
        <dbReference type="EMBL" id="KAF2213263.1"/>
    </source>
</evidence>
<keyword evidence="4" id="KW-1185">Reference proteome</keyword>
<sequence length="974" mass="108300">MVHQPYLYGQLEGSRTSIAYPYSDFNPRAATQAHYQAFAERAERQKKLSQQDGRPLINFNQHPDSYTVVKNPEVHREPLPPSTKGKIIATRWVQFAFRILQELGALGTLPAWDAVISIYAIYHLLRPAKGRTPNSSSSYHFFALFMDVGLIPFYVFIALYSNQNHNMQPTEKDRWTSFFRTNFATSTVIYVTFLSSIVVGGLHLISVVLDIYLIVMFRKIANMPPDMNPLEDNLTGSSRRRSMKHKHKNSEITISSVSSDMSEKKSGYYSGSTMNASRSSVTKDPQARVIPWGHSRLNSDQTYSPHNPDSARYSRQQYDEVTFHPGPLSARSSRHGTPLYIEDVPPVPGYMDRPLAGQGTPERYTSAPSRDVVRSQQKAGLLNDNWYVLPDADVAGLRTPHTPAGFPAHFREPALPNVELYRADSFEPQQVQPLKMNPPTPPGPESDLATALEEEDKENYEPTEIGVARRLTVASQGTVASSVYSESAPSLMTSSMVSGGRANANTPSRKQYGDLAAATRGVRGNQSGAFPHFKSPAQPQQSTRVVSRTGADIADMNVFGSEAQSRRRDVSGKVAEEGRVSSVEAPSSAQAVSQVFGAKYSGSVAGCAQSVIANPSFITVLQSADNPCQCQPTTSTSHASTCTAEPIDPHQPGSLPPWIHANDEQLPFIEPAPILPNTRHYKVPTKYQPGRKLDGYRDAEPGLLSAPIAEHQTRWIPFMQSGPNPRDHRGQGMVRSASWMRENVPIYDRGWEEEDEINLENKRPRGFRGLLFRGKWLISPERQERSVRFFWRLLLKNAFVPLVFRLVVLAFSCGALGVAATILRTVNRVNRDNDRFNQCAPRASTYMGIIVPAFAIPYIGYITWDEYTSKPLGLRSVAAKTLLLLCDLYFIVFSASNLSLAFSALLDDSWACFEQGTQIVGDVPLQIPKTCPNNADICYKQKALSGVLLISLVAWLLCFSISVLRVVEKLRLEY</sequence>
<dbReference type="PANTHER" id="PTHR36819:SF1">
    <property type="entry name" value="REGULATOR OF PHOSPHOLIPASE D SRF1"/>
    <property type="match status" value="1"/>
</dbReference>
<organism evidence="3 4">
    <name type="scientific">Cercospora zeae-maydis SCOH1-5</name>
    <dbReference type="NCBI Taxonomy" id="717836"/>
    <lineage>
        <taxon>Eukaryota</taxon>
        <taxon>Fungi</taxon>
        <taxon>Dikarya</taxon>
        <taxon>Ascomycota</taxon>
        <taxon>Pezizomycotina</taxon>
        <taxon>Dothideomycetes</taxon>
        <taxon>Dothideomycetidae</taxon>
        <taxon>Mycosphaerellales</taxon>
        <taxon>Mycosphaerellaceae</taxon>
        <taxon>Cercospora</taxon>
    </lineage>
</organism>
<feature type="compositionally biased region" description="Polar residues" evidence="1">
    <location>
        <begin position="269"/>
        <end position="283"/>
    </location>
</feature>